<protein>
    <recommendedName>
        <fullName evidence="4">Secreted protein</fullName>
    </recommendedName>
</protein>
<proteinExistence type="predicted"/>
<sequence length="99" mass="11273">MYSLFVIVLHWFLLKSTLHTTLTFHRSISIDLPVFSMSCPQFTSECLNRTLVTSLYGYPSGKKHQCRLKVREPAELVLGGLEDQRDQRPTTALSSCVKV</sequence>
<evidence type="ECO:0000256" key="1">
    <source>
        <dbReference type="SAM" id="SignalP"/>
    </source>
</evidence>
<dbReference type="Proteomes" id="UP001345963">
    <property type="component" value="Unassembled WGS sequence"/>
</dbReference>
<reference evidence="2 3" key="1">
    <citation type="submission" date="2021-07" db="EMBL/GenBank/DDBJ databases">
        <authorList>
            <person name="Palmer J.M."/>
        </authorList>
    </citation>
    <scope>NUCLEOTIDE SEQUENCE [LARGE SCALE GENOMIC DNA]</scope>
    <source>
        <strain evidence="2 3">AT_MEX2019</strain>
        <tissue evidence="2">Muscle</tissue>
    </source>
</reference>
<keyword evidence="1" id="KW-0732">Signal</keyword>
<organism evidence="2 3">
    <name type="scientific">Ataeniobius toweri</name>
    <dbReference type="NCBI Taxonomy" id="208326"/>
    <lineage>
        <taxon>Eukaryota</taxon>
        <taxon>Metazoa</taxon>
        <taxon>Chordata</taxon>
        <taxon>Craniata</taxon>
        <taxon>Vertebrata</taxon>
        <taxon>Euteleostomi</taxon>
        <taxon>Actinopterygii</taxon>
        <taxon>Neopterygii</taxon>
        <taxon>Teleostei</taxon>
        <taxon>Neoteleostei</taxon>
        <taxon>Acanthomorphata</taxon>
        <taxon>Ovalentaria</taxon>
        <taxon>Atherinomorphae</taxon>
        <taxon>Cyprinodontiformes</taxon>
        <taxon>Goodeidae</taxon>
        <taxon>Ataeniobius</taxon>
    </lineage>
</organism>
<name>A0ABU7AVZ7_9TELE</name>
<dbReference type="EMBL" id="JAHUTI010030703">
    <property type="protein sequence ID" value="MED6242238.1"/>
    <property type="molecule type" value="Genomic_DNA"/>
</dbReference>
<accession>A0ABU7AVZ7</accession>
<evidence type="ECO:0000313" key="3">
    <source>
        <dbReference type="Proteomes" id="UP001345963"/>
    </source>
</evidence>
<evidence type="ECO:0008006" key="4">
    <source>
        <dbReference type="Google" id="ProtNLM"/>
    </source>
</evidence>
<feature type="chain" id="PRO_5047456293" description="Secreted protein" evidence="1">
    <location>
        <begin position="20"/>
        <end position="99"/>
    </location>
</feature>
<evidence type="ECO:0000313" key="2">
    <source>
        <dbReference type="EMBL" id="MED6242238.1"/>
    </source>
</evidence>
<gene>
    <name evidence="2" type="ORF">ATANTOWER_001974</name>
</gene>
<comment type="caution">
    <text evidence="2">The sequence shown here is derived from an EMBL/GenBank/DDBJ whole genome shotgun (WGS) entry which is preliminary data.</text>
</comment>
<feature type="signal peptide" evidence="1">
    <location>
        <begin position="1"/>
        <end position="19"/>
    </location>
</feature>
<keyword evidence="3" id="KW-1185">Reference proteome</keyword>